<dbReference type="Proteomes" id="UP001295740">
    <property type="component" value="Unassembled WGS sequence"/>
</dbReference>
<sequence>MPAVSPLSTSGASDAVVNLLHFKLFHHFQTSTSQTLLFAPDVWNHASQLGFQFEFLMNAVLCVAARHLAFLPPRDPTYPTAAASHLFRALSGFRLALSDDLTSSCLDAFILTSLLLQFDIWCSTDLLSPSAQGVVSYDPQKDQIFTFCSSLKQVFLRSIPVSSVQASVCMPYIRCSPMGTLAQAAQISNDTAAAFQELFSYCRPLAPEMLSKPFLYSQSTNEADMHAFSPRVPKTHDGLDPIEESYVSVLDCLCLIMAFLPESRPESLIEDKSPLLESLAIFIFSFPVMCRGPFTSMIQQSDPHVLLLLYHFYRAARILLPSGRYWWAYNRAILMETTLKEWLDKECIQQAGA</sequence>
<accession>A0AAI8YP18</accession>
<name>A0AAI8YP18_9PEZI</name>
<evidence type="ECO:0000313" key="2">
    <source>
        <dbReference type="Proteomes" id="UP001295740"/>
    </source>
</evidence>
<dbReference type="InterPro" id="IPR052400">
    <property type="entry name" value="Zn2-C6_fungal_TF"/>
</dbReference>
<evidence type="ECO:0000313" key="1">
    <source>
        <dbReference type="EMBL" id="CAJ2511944.1"/>
    </source>
</evidence>
<dbReference type="GO" id="GO:0000981">
    <property type="term" value="F:DNA-binding transcription factor activity, RNA polymerase II-specific"/>
    <property type="evidence" value="ECO:0007669"/>
    <property type="project" value="TreeGrafter"/>
</dbReference>
<dbReference type="PANTHER" id="PTHR47657">
    <property type="entry name" value="STEROL REGULATORY ELEMENT-BINDING PROTEIN ECM22"/>
    <property type="match status" value="1"/>
</dbReference>
<dbReference type="AlphaFoldDB" id="A0AAI8YP18"/>
<proteinExistence type="predicted"/>
<protein>
    <submittedName>
        <fullName evidence="1">Uu.00g075690.m01.CDS01</fullName>
    </submittedName>
</protein>
<dbReference type="PANTHER" id="PTHR47657:SF14">
    <property type="entry name" value="ZN(2)-C6 FUNGAL-TYPE DOMAIN-CONTAINING PROTEIN"/>
    <property type="match status" value="1"/>
</dbReference>
<dbReference type="EMBL" id="CAUWAG010000018">
    <property type="protein sequence ID" value="CAJ2511944.1"/>
    <property type="molecule type" value="Genomic_DNA"/>
</dbReference>
<comment type="caution">
    <text evidence="1">The sequence shown here is derived from an EMBL/GenBank/DDBJ whole genome shotgun (WGS) entry which is preliminary data.</text>
</comment>
<reference evidence="1" key="1">
    <citation type="submission" date="2023-10" db="EMBL/GenBank/DDBJ databases">
        <authorList>
            <person name="Hackl T."/>
        </authorList>
    </citation>
    <scope>NUCLEOTIDE SEQUENCE</scope>
</reference>
<keyword evidence="2" id="KW-1185">Reference proteome</keyword>
<gene>
    <name evidence="1" type="ORF">KHLLAP_LOCUS12412</name>
</gene>
<organism evidence="1 2">
    <name type="scientific">Anthostomella pinea</name>
    <dbReference type="NCBI Taxonomy" id="933095"/>
    <lineage>
        <taxon>Eukaryota</taxon>
        <taxon>Fungi</taxon>
        <taxon>Dikarya</taxon>
        <taxon>Ascomycota</taxon>
        <taxon>Pezizomycotina</taxon>
        <taxon>Sordariomycetes</taxon>
        <taxon>Xylariomycetidae</taxon>
        <taxon>Xylariales</taxon>
        <taxon>Xylariaceae</taxon>
        <taxon>Anthostomella</taxon>
    </lineage>
</organism>